<protein>
    <submittedName>
        <fullName evidence="3">D-inositol-3-phosphate glycosyltransferase</fullName>
        <ecNumber evidence="3">2.4.1.250</ecNumber>
    </submittedName>
</protein>
<dbReference type="GO" id="GO:0102710">
    <property type="term" value="F:D-inositol-3-phosphate glycosyltransferase activity"/>
    <property type="evidence" value="ECO:0007669"/>
    <property type="project" value="UniProtKB-EC"/>
</dbReference>
<accession>A0A6S6ZJL0</accession>
<proteinExistence type="predicted"/>
<dbReference type="CDD" id="cd03801">
    <property type="entry name" value="GT4_PimA-like"/>
    <property type="match status" value="1"/>
</dbReference>
<dbReference type="SUPFAM" id="SSF53756">
    <property type="entry name" value="UDP-Glycosyltransferase/glycogen phosphorylase"/>
    <property type="match status" value="1"/>
</dbReference>
<dbReference type="Gene3D" id="3.40.50.11090">
    <property type="match status" value="1"/>
</dbReference>
<name>A0A6S6ZJL0_9BURK</name>
<keyword evidence="1 3" id="KW-0808">Transferase</keyword>
<dbReference type="InterPro" id="IPR001296">
    <property type="entry name" value="Glyco_trans_1"/>
</dbReference>
<feature type="domain" description="Glycosyl transferase family 1" evidence="2">
    <location>
        <begin position="217"/>
        <end position="310"/>
    </location>
</feature>
<evidence type="ECO:0000256" key="1">
    <source>
        <dbReference type="ARBA" id="ARBA00022679"/>
    </source>
</evidence>
<dbReference type="EMBL" id="CADIJO010000004">
    <property type="protein sequence ID" value="CAB3678489.1"/>
    <property type="molecule type" value="Genomic_DNA"/>
</dbReference>
<organism evidence="3 4">
    <name type="scientific">Achromobacter deleyi</name>
    <dbReference type="NCBI Taxonomy" id="1353891"/>
    <lineage>
        <taxon>Bacteria</taxon>
        <taxon>Pseudomonadati</taxon>
        <taxon>Pseudomonadota</taxon>
        <taxon>Betaproteobacteria</taxon>
        <taxon>Burkholderiales</taxon>
        <taxon>Alcaligenaceae</taxon>
        <taxon>Achromobacter</taxon>
    </lineage>
</organism>
<dbReference type="PANTHER" id="PTHR46401:SF2">
    <property type="entry name" value="GLYCOSYLTRANSFERASE WBBK-RELATED"/>
    <property type="match status" value="1"/>
</dbReference>
<evidence type="ECO:0000313" key="3">
    <source>
        <dbReference type="EMBL" id="CAB3678489.1"/>
    </source>
</evidence>
<evidence type="ECO:0000259" key="2">
    <source>
        <dbReference type="Pfam" id="PF00534"/>
    </source>
</evidence>
<keyword evidence="3" id="KW-0328">Glycosyltransferase</keyword>
<evidence type="ECO:0000313" key="4">
    <source>
        <dbReference type="Proteomes" id="UP000494111"/>
    </source>
</evidence>
<sequence length="432" mass="49020">MSSVPEKKMKIGYIVPSCSVSGGMAVICQHANRLLKRGHDVVLLSIVEIRPMDWFPGQQVPVHDAATWEGDLEVVVATGWSTAFWLPRISARVKTYFVQSDETRFHPEGSRWQHLTTLTYYFGVHYLTEARWIRTWLKEGFGHEAELVPNGLDPDIFRPDQPLQSKGKKPRILLEGAIGLPYKGMREAFEAVQDIDAEVWCVSSYGEPEAHWHCDRFFEHVPMQDMRKIYSSCDILLKLSRVEGFFGPPMEMMACGGVAVVGRVTGYDEYIVDEQNALVVDALDIAAARNAVQRLIDDKALRDRLIAAGAETAREWDWESSIDTLEAFYARLVSDPKCWYDSTLRPNYDRSIAFAYDMMSRSILPEDIVASTPSPGEPREVIPPHVQRLAVYMANSTLFKHFADVARVGYHGYKKTRGVAGKVKRRLKRLFS</sequence>
<reference evidence="3 4" key="1">
    <citation type="submission" date="2020-04" db="EMBL/GenBank/DDBJ databases">
        <authorList>
            <person name="De Canck E."/>
        </authorList>
    </citation>
    <scope>NUCLEOTIDE SEQUENCE [LARGE SCALE GENOMIC DNA]</scope>
    <source>
        <strain evidence="3 4">LMG 3458</strain>
    </source>
</reference>
<dbReference type="EC" id="2.4.1.250" evidence="3"/>
<dbReference type="PANTHER" id="PTHR46401">
    <property type="entry name" value="GLYCOSYLTRANSFERASE WBBK-RELATED"/>
    <property type="match status" value="1"/>
</dbReference>
<gene>
    <name evidence="3" type="primary">mshA_1</name>
    <name evidence="3" type="ORF">LMG3458_01477</name>
</gene>
<dbReference type="Gene3D" id="3.40.50.2000">
    <property type="entry name" value="Glycogen Phosphorylase B"/>
    <property type="match status" value="1"/>
</dbReference>
<dbReference type="GO" id="GO:0009103">
    <property type="term" value="P:lipopolysaccharide biosynthetic process"/>
    <property type="evidence" value="ECO:0007669"/>
    <property type="project" value="TreeGrafter"/>
</dbReference>
<dbReference type="Pfam" id="PF00534">
    <property type="entry name" value="Glycos_transf_1"/>
    <property type="match status" value="1"/>
</dbReference>
<dbReference type="Proteomes" id="UP000494111">
    <property type="component" value="Unassembled WGS sequence"/>
</dbReference>
<dbReference type="AlphaFoldDB" id="A0A6S6ZJL0"/>